<dbReference type="InterPro" id="IPR029058">
    <property type="entry name" value="AB_hydrolase_fold"/>
</dbReference>
<dbReference type="AlphaFoldDB" id="A0A6A6RE72"/>
<evidence type="ECO:0000313" key="2">
    <source>
        <dbReference type="EMBL" id="KAF2502672.1"/>
    </source>
</evidence>
<proteinExistence type="predicted"/>
<dbReference type="InterPro" id="IPR002018">
    <property type="entry name" value="CarbesteraseB"/>
</dbReference>
<dbReference type="SUPFAM" id="SSF53474">
    <property type="entry name" value="alpha/beta-Hydrolases"/>
    <property type="match status" value="1"/>
</dbReference>
<dbReference type="PANTHER" id="PTHR11559">
    <property type="entry name" value="CARBOXYLESTERASE"/>
    <property type="match status" value="1"/>
</dbReference>
<reference evidence="2" key="1">
    <citation type="journal article" date="2020" name="Stud. Mycol.">
        <title>101 Dothideomycetes genomes: a test case for predicting lifestyles and emergence of pathogens.</title>
        <authorList>
            <person name="Haridas S."/>
            <person name="Albert R."/>
            <person name="Binder M."/>
            <person name="Bloem J."/>
            <person name="Labutti K."/>
            <person name="Salamov A."/>
            <person name="Andreopoulos B."/>
            <person name="Baker S."/>
            <person name="Barry K."/>
            <person name="Bills G."/>
            <person name="Bluhm B."/>
            <person name="Cannon C."/>
            <person name="Castanera R."/>
            <person name="Culley D."/>
            <person name="Daum C."/>
            <person name="Ezra D."/>
            <person name="Gonzalez J."/>
            <person name="Henrissat B."/>
            <person name="Kuo A."/>
            <person name="Liang C."/>
            <person name="Lipzen A."/>
            <person name="Lutzoni F."/>
            <person name="Magnuson J."/>
            <person name="Mondo S."/>
            <person name="Nolan M."/>
            <person name="Ohm R."/>
            <person name="Pangilinan J."/>
            <person name="Park H.-J."/>
            <person name="Ramirez L."/>
            <person name="Alfaro M."/>
            <person name="Sun H."/>
            <person name="Tritt A."/>
            <person name="Yoshinaga Y."/>
            <person name="Zwiers L.-H."/>
            <person name="Turgeon B."/>
            <person name="Goodwin S."/>
            <person name="Spatafora J."/>
            <person name="Crous P."/>
            <person name="Grigoriev I."/>
        </authorList>
    </citation>
    <scope>NUCLEOTIDE SEQUENCE</scope>
    <source>
        <strain evidence="2">CBS 269.34</strain>
    </source>
</reference>
<keyword evidence="3" id="KW-1185">Reference proteome</keyword>
<feature type="domain" description="Carboxylesterase type B" evidence="1">
    <location>
        <begin position="10"/>
        <end position="483"/>
    </location>
</feature>
<dbReference type="Pfam" id="PF00135">
    <property type="entry name" value="COesterase"/>
    <property type="match status" value="1"/>
</dbReference>
<evidence type="ECO:0000313" key="3">
    <source>
        <dbReference type="Proteomes" id="UP000799750"/>
    </source>
</evidence>
<dbReference type="Proteomes" id="UP000799750">
    <property type="component" value="Unassembled WGS sequence"/>
</dbReference>
<dbReference type="Gene3D" id="3.40.50.1820">
    <property type="entry name" value="alpha/beta hydrolase"/>
    <property type="match status" value="1"/>
</dbReference>
<evidence type="ECO:0000259" key="1">
    <source>
        <dbReference type="Pfam" id="PF00135"/>
    </source>
</evidence>
<name>A0A6A6RE72_9PEZI</name>
<accession>A0A6A6RE72</accession>
<dbReference type="EMBL" id="MU004181">
    <property type="protein sequence ID" value="KAF2502672.1"/>
    <property type="molecule type" value="Genomic_DNA"/>
</dbReference>
<protein>
    <submittedName>
        <fullName evidence="2">Carboxylesteras-like protein</fullName>
    </submittedName>
</protein>
<sequence length="544" mass="58961">MEILLSHRDIGTIKGIRSAGVAQFLGVKYAALADRLAPPTLVTSYAADPIDATTYGPSAVSPPMGCDMEFGIIQHSLPKPQQLPSSDLDCLNLNITVPLDSSGEIHTAGKLPVFVFIHGGGFGIGANWWPQYDAAELVRLSKAKGKPVIGININYRLGALGFLTSKELRQAGYPGNNGLRDQRAALQWIRKFIGVYGGSSDEITVVGESAGAFSATMLLQSKEPLMKRTAAFGGSPLLFKPLPLPVTEFAYESVLQALGLVDKSPESRIQALLEIPTDELWQKIPPAIPMMPFMDDDIVTAEPTFAMFYGPLDRTELAFPGLKWCEGLMVGDCQFDGNVFGHIGLHDRKTGIATAFIRSVEATLKSNSTATSAILEAYQIRTDTSDDDALNSILQFASDITFYAPAITIAAYWPSTRNSKSYLFHFNEPNPWDGLYKGKASHVLDVAYLFQNFAKHLTDDQKAVGRALGSDFIEFVNGGSPWQPVSAGKMCARVYGPSDAKETAKLVDSSDTVESGRNRKIHDLASLVGCDALAEVYIKFFQGT</sequence>
<dbReference type="InterPro" id="IPR050309">
    <property type="entry name" value="Type-B_Carboxylest/Lipase"/>
</dbReference>
<dbReference type="OrthoDB" id="3200163at2759"/>
<gene>
    <name evidence="2" type="ORF">BU16DRAFT_588002</name>
</gene>
<organism evidence="2 3">
    <name type="scientific">Lophium mytilinum</name>
    <dbReference type="NCBI Taxonomy" id="390894"/>
    <lineage>
        <taxon>Eukaryota</taxon>
        <taxon>Fungi</taxon>
        <taxon>Dikarya</taxon>
        <taxon>Ascomycota</taxon>
        <taxon>Pezizomycotina</taxon>
        <taxon>Dothideomycetes</taxon>
        <taxon>Pleosporomycetidae</taxon>
        <taxon>Mytilinidiales</taxon>
        <taxon>Mytilinidiaceae</taxon>
        <taxon>Lophium</taxon>
    </lineage>
</organism>